<keyword evidence="2" id="KW-1185">Reference proteome</keyword>
<name>A0A1G6AX30_EUBOX</name>
<evidence type="ECO:0000313" key="1">
    <source>
        <dbReference type="EMBL" id="SDB12967.1"/>
    </source>
</evidence>
<organism evidence="1 2">
    <name type="scientific">Eubacterium oxidoreducens</name>
    <dbReference type="NCBI Taxonomy" id="1732"/>
    <lineage>
        <taxon>Bacteria</taxon>
        <taxon>Bacillati</taxon>
        <taxon>Bacillota</taxon>
        <taxon>Clostridia</taxon>
        <taxon>Eubacteriales</taxon>
        <taxon>Eubacteriaceae</taxon>
        <taxon>Eubacterium</taxon>
    </lineage>
</organism>
<evidence type="ECO:0000313" key="2">
    <source>
        <dbReference type="Proteomes" id="UP000199228"/>
    </source>
</evidence>
<gene>
    <name evidence="1" type="ORF">SAMN02910417_00991</name>
</gene>
<dbReference type="Proteomes" id="UP000199228">
    <property type="component" value="Unassembled WGS sequence"/>
</dbReference>
<dbReference type="RefSeq" id="WP_090172854.1">
    <property type="nucleotide sequence ID" value="NZ_FMXR01000007.1"/>
</dbReference>
<dbReference type="EMBL" id="FMXR01000007">
    <property type="protein sequence ID" value="SDB12967.1"/>
    <property type="molecule type" value="Genomic_DNA"/>
</dbReference>
<protein>
    <submittedName>
        <fullName evidence="1">Uncharacterized protein</fullName>
    </submittedName>
</protein>
<dbReference type="AlphaFoldDB" id="A0A1G6AX30"/>
<dbReference type="STRING" id="1732.SAMN02910417_00991"/>
<reference evidence="1 2" key="1">
    <citation type="submission" date="2016-10" db="EMBL/GenBank/DDBJ databases">
        <authorList>
            <person name="de Groot N.N."/>
        </authorList>
    </citation>
    <scope>NUCLEOTIDE SEQUENCE [LARGE SCALE GENOMIC DNA]</scope>
    <source>
        <strain evidence="1 2">DSM 3217</strain>
    </source>
</reference>
<sequence>MIKPTAVISMRKDKDNALFKVALTEIPHRFVSKARRLDLEGFAQERFSCLVNMEYFSGFSIITNQEYSYAPKGQLIYCDKNGEEHYLDCLLTTGEQEKVFELCRAAFKGDIVCEAMV</sequence>
<proteinExistence type="predicted"/>
<accession>A0A1G6AX30</accession>